<keyword evidence="1" id="KW-0472">Membrane</keyword>
<keyword evidence="1" id="KW-1133">Transmembrane helix</keyword>
<keyword evidence="1" id="KW-0812">Transmembrane</keyword>
<dbReference type="Gene3D" id="1.20.1250.20">
    <property type="entry name" value="MFS general substrate transporter like domains"/>
    <property type="match status" value="1"/>
</dbReference>
<gene>
    <name evidence="3" type="ORF">K444DRAFT_630068</name>
</gene>
<reference evidence="3 4" key="1">
    <citation type="submission" date="2016-04" db="EMBL/GenBank/DDBJ databases">
        <title>A degradative enzymes factory behind the ericoid mycorrhizal symbiosis.</title>
        <authorList>
            <consortium name="DOE Joint Genome Institute"/>
            <person name="Martino E."/>
            <person name="Morin E."/>
            <person name="Grelet G."/>
            <person name="Kuo A."/>
            <person name="Kohler A."/>
            <person name="Daghino S."/>
            <person name="Barry K."/>
            <person name="Choi C."/>
            <person name="Cichocki N."/>
            <person name="Clum A."/>
            <person name="Copeland A."/>
            <person name="Hainaut M."/>
            <person name="Haridas S."/>
            <person name="Labutti K."/>
            <person name="Lindquist E."/>
            <person name="Lipzen A."/>
            <person name="Khouja H.-R."/>
            <person name="Murat C."/>
            <person name="Ohm R."/>
            <person name="Olson A."/>
            <person name="Spatafora J."/>
            <person name="Veneault-Fourrey C."/>
            <person name="Henrissat B."/>
            <person name="Grigoriev I."/>
            <person name="Martin F."/>
            <person name="Perotto S."/>
        </authorList>
    </citation>
    <scope>NUCLEOTIDE SEQUENCE [LARGE SCALE GENOMIC DNA]</scope>
    <source>
        <strain evidence="3 4">E</strain>
    </source>
</reference>
<dbReference type="GeneID" id="36591229"/>
<dbReference type="Proteomes" id="UP000235371">
    <property type="component" value="Unassembled WGS sequence"/>
</dbReference>
<keyword evidence="2" id="KW-0732">Signal</keyword>
<feature type="signal peptide" evidence="2">
    <location>
        <begin position="1"/>
        <end position="25"/>
    </location>
</feature>
<dbReference type="AlphaFoldDB" id="A0A2J6T9I9"/>
<keyword evidence="4" id="KW-1185">Reference proteome</keyword>
<evidence type="ECO:0000313" key="3">
    <source>
        <dbReference type="EMBL" id="PMD59671.1"/>
    </source>
</evidence>
<dbReference type="InterPro" id="IPR036259">
    <property type="entry name" value="MFS_trans_sf"/>
</dbReference>
<organism evidence="3 4">
    <name type="scientific">Hyaloscypha bicolor E</name>
    <dbReference type="NCBI Taxonomy" id="1095630"/>
    <lineage>
        <taxon>Eukaryota</taxon>
        <taxon>Fungi</taxon>
        <taxon>Dikarya</taxon>
        <taxon>Ascomycota</taxon>
        <taxon>Pezizomycotina</taxon>
        <taxon>Leotiomycetes</taxon>
        <taxon>Helotiales</taxon>
        <taxon>Hyaloscyphaceae</taxon>
        <taxon>Hyaloscypha</taxon>
        <taxon>Hyaloscypha bicolor</taxon>
    </lineage>
</organism>
<accession>A0A2J6T9I9</accession>
<feature type="transmembrane region" description="Helical" evidence="1">
    <location>
        <begin position="35"/>
        <end position="55"/>
    </location>
</feature>
<dbReference type="RefSeq" id="XP_024736575.1">
    <property type="nucleotide sequence ID" value="XM_024883152.1"/>
</dbReference>
<dbReference type="STRING" id="1095630.A0A2J6T9I9"/>
<proteinExistence type="predicted"/>
<feature type="transmembrane region" description="Helical" evidence="1">
    <location>
        <begin position="95"/>
        <end position="115"/>
    </location>
</feature>
<evidence type="ECO:0000313" key="4">
    <source>
        <dbReference type="Proteomes" id="UP000235371"/>
    </source>
</evidence>
<name>A0A2J6T9I9_9HELO</name>
<protein>
    <submittedName>
        <fullName evidence="3">Uncharacterized protein</fullName>
    </submittedName>
</protein>
<evidence type="ECO:0000256" key="2">
    <source>
        <dbReference type="SAM" id="SignalP"/>
    </source>
</evidence>
<dbReference type="OrthoDB" id="433512at2759"/>
<evidence type="ECO:0000256" key="1">
    <source>
        <dbReference type="SAM" id="Phobius"/>
    </source>
</evidence>
<feature type="transmembrane region" description="Helical" evidence="1">
    <location>
        <begin position="62"/>
        <end position="83"/>
    </location>
</feature>
<sequence length="278" mass="31571">MESLGKCFSQFILIVLLLIFHHGQGGPPCLERVAQWTFSVSFVIPAVVTLGFVCNKLVLTGWLWNLVNAGLSLCGYYLASFLIDTKFVGRKQMQQLGFLVDFILFVVPAFHYNYYAKEKANIAAFQPFLRHTLIRLVRDVLTTLLLPDTTGPDLKEQERRFHYLRLRPLQDCRGIAVPSSLFVPLDYQSKIQDLREERTEKMNSEEDVDIAGEEYSPEVHEYLMRNTEFKGKNGNGSGTDVDQMGVLCRACWARGHGIWKNIRGAFSIAARNWDANGG</sequence>
<dbReference type="EMBL" id="KZ613813">
    <property type="protein sequence ID" value="PMD59671.1"/>
    <property type="molecule type" value="Genomic_DNA"/>
</dbReference>
<feature type="chain" id="PRO_5014438307" evidence="2">
    <location>
        <begin position="26"/>
        <end position="278"/>
    </location>
</feature>
<dbReference type="InParanoid" id="A0A2J6T9I9"/>